<keyword evidence="8" id="KW-1185">Reference proteome</keyword>
<keyword evidence="5 6" id="KW-0472">Membrane</keyword>
<organism evidence="7 8">
    <name type="scientific">Thelephora terrestris</name>
    <dbReference type="NCBI Taxonomy" id="56493"/>
    <lineage>
        <taxon>Eukaryota</taxon>
        <taxon>Fungi</taxon>
        <taxon>Dikarya</taxon>
        <taxon>Basidiomycota</taxon>
        <taxon>Agaricomycotina</taxon>
        <taxon>Agaricomycetes</taxon>
        <taxon>Thelephorales</taxon>
        <taxon>Thelephoraceae</taxon>
        <taxon>Thelephora</taxon>
    </lineage>
</organism>
<accession>A0A9P6HJL4</accession>
<dbReference type="PANTHER" id="PTHR21659">
    <property type="entry name" value="HYDROPHOBIC PROTEIN RCI2 LOW TEMPERATURE AND SALT RESPONSIVE PROTEIN LTI6 -RELATED"/>
    <property type="match status" value="1"/>
</dbReference>
<sequence>MPSSPPVGVTVGDMAVRALDIVFILITIVFPPAGAYYVAGCGRDFLINILLTILGYIPGHVHAFWLIYKKMKAEKQYGAGGYRYAGGGKYEAAQVQEQSLPPPVTTDGAATKNFAATNYGGLPEVVDTSGFRDGGVPLRQATPRQNYS</sequence>
<keyword evidence="4 6" id="KW-1133">Transmembrane helix</keyword>
<protein>
    <submittedName>
        <fullName evidence="7">Uncharacterized protein</fullName>
    </submittedName>
</protein>
<dbReference type="InterPro" id="IPR000612">
    <property type="entry name" value="PMP3"/>
</dbReference>
<evidence type="ECO:0000313" key="8">
    <source>
        <dbReference type="Proteomes" id="UP000736335"/>
    </source>
</evidence>
<dbReference type="EMBL" id="WIUZ02000004">
    <property type="protein sequence ID" value="KAF9788593.1"/>
    <property type="molecule type" value="Genomic_DNA"/>
</dbReference>
<evidence type="ECO:0000256" key="1">
    <source>
        <dbReference type="ARBA" id="ARBA00004370"/>
    </source>
</evidence>
<feature type="transmembrane region" description="Helical" evidence="6">
    <location>
        <begin position="45"/>
        <end position="68"/>
    </location>
</feature>
<gene>
    <name evidence="7" type="ORF">BJ322DRAFT_1106571</name>
</gene>
<dbReference type="Pfam" id="PF01679">
    <property type="entry name" value="Pmp3"/>
    <property type="match status" value="1"/>
</dbReference>
<evidence type="ECO:0000256" key="2">
    <source>
        <dbReference type="ARBA" id="ARBA00009530"/>
    </source>
</evidence>
<proteinExistence type="inferred from homology"/>
<reference evidence="7" key="2">
    <citation type="submission" date="2020-11" db="EMBL/GenBank/DDBJ databases">
        <authorList>
            <consortium name="DOE Joint Genome Institute"/>
            <person name="Kuo A."/>
            <person name="Miyauchi S."/>
            <person name="Kiss E."/>
            <person name="Drula E."/>
            <person name="Kohler A."/>
            <person name="Sanchez-Garcia M."/>
            <person name="Andreopoulos B."/>
            <person name="Barry K.W."/>
            <person name="Bonito G."/>
            <person name="Buee M."/>
            <person name="Carver A."/>
            <person name="Chen C."/>
            <person name="Cichocki N."/>
            <person name="Clum A."/>
            <person name="Culley D."/>
            <person name="Crous P.W."/>
            <person name="Fauchery L."/>
            <person name="Girlanda M."/>
            <person name="Hayes R."/>
            <person name="Keri Z."/>
            <person name="Labutti K."/>
            <person name="Lipzen A."/>
            <person name="Lombard V."/>
            <person name="Magnuson J."/>
            <person name="Maillard F."/>
            <person name="Morin E."/>
            <person name="Murat C."/>
            <person name="Nolan M."/>
            <person name="Ohm R."/>
            <person name="Pangilinan J."/>
            <person name="Pereira M."/>
            <person name="Perotto S."/>
            <person name="Peter M."/>
            <person name="Riley R."/>
            <person name="Sitrit Y."/>
            <person name="Stielow B."/>
            <person name="Szollosi G."/>
            <person name="Zifcakova L."/>
            <person name="Stursova M."/>
            <person name="Spatafora J.W."/>
            <person name="Tedersoo L."/>
            <person name="Vaario L.-M."/>
            <person name="Yamada A."/>
            <person name="Yan M."/>
            <person name="Wang P."/>
            <person name="Xu J."/>
            <person name="Bruns T."/>
            <person name="Baldrian P."/>
            <person name="Vilgalys R."/>
            <person name="Henrissat B."/>
            <person name="Grigoriev I.V."/>
            <person name="Hibbett D."/>
            <person name="Nagy L.G."/>
            <person name="Martin F.M."/>
        </authorList>
    </citation>
    <scope>NUCLEOTIDE SEQUENCE</scope>
    <source>
        <strain evidence="7">UH-Tt-Lm1</strain>
    </source>
</reference>
<dbReference type="Proteomes" id="UP000736335">
    <property type="component" value="Unassembled WGS sequence"/>
</dbReference>
<comment type="caution">
    <text evidence="7">The sequence shown here is derived from an EMBL/GenBank/DDBJ whole genome shotgun (WGS) entry which is preliminary data.</text>
</comment>
<dbReference type="OrthoDB" id="2802411at2759"/>
<evidence type="ECO:0000256" key="6">
    <source>
        <dbReference type="SAM" id="Phobius"/>
    </source>
</evidence>
<keyword evidence="3 6" id="KW-0812">Transmembrane</keyword>
<dbReference type="AlphaFoldDB" id="A0A9P6HJL4"/>
<dbReference type="PANTHER" id="PTHR21659:SF40">
    <property type="entry name" value="PHOSPHATIDYLSERINE DECARBOXYLASE"/>
    <property type="match status" value="1"/>
</dbReference>
<dbReference type="GO" id="GO:0016020">
    <property type="term" value="C:membrane"/>
    <property type="evidence" value="ECO:0007669"/>
    <property type="project" value="UniProtKB-SubCell"/>
</dbReference>
<reference evidence="7" key="1">
    <citation type="journal article" date="2020" name="Nat. Commun.">
        <title>Large-scale genome sequencing of mycorrhizal fungi provides insights into the early evolution of symbiotic traits.</title>
        <authorList>
            <person name="Miyauchi S."/>
            <person name="Kiss E."/>
            <person name="Kuo A."/>
            <person name="Drula E."/>
            <person name="Kohler A."/>
            <person name="Sanchez-Garcia M."/>
            <person name="Morin E."/>
            <person name="Andreopoulos B."/>
            <person name="Barry K.W."/>
            <person name="Bonito G."/>
            <person name="Buee M."/>
            <person name="Carver A."/>
            <person name="Chen C."/>
            <person name="Cichocki N."/>
            <person name="Clum A."/>
            <person name="Culley D."/>
            <person name="Crous P.W."/>
            <person name="Fauchery L."/>
            <person name="Girlanda M."/>
            <person name="Hayes R.D."/>
            <person name="Keri Z."/>
            <person name="LaButti K."/>
            <person name="Lipzen A."/>
            <person name="Lombard V."/>
            <person name="Magnuson J."/>
            <person name="Maillard F."/>
            <person name="Murat C."/>
            <person name="Nolan M."/>
            <person name="Ohm R.A."/>
            <person name="Pangilinan J."/>
            <person name="Pereira M.F."/>
            <person name="Perotto S."/>
            <person name="Peter M."/>
            <person name="Pfister S."/>
            <person name="Riley R."/>
            <person name="Sitrit Y."/>
            <person name="Stielow J.B."/>
            <person name="Szollosi G."/>
            <person name="Zifcakova L."/>
            <person name="Stursova M."/>
            <person name="Spatafora J.W."/>
            <person name="Tedersoo L."/>
            <person name="Vaario L.M."/>
            <person name="Yamada A."/>
            <person name="Yan M."/>
            <person name="Wang P."/>
            <person name="Xu J."/>
            <person name="Bruns T."/>
            <person name="Baldrian P."/>
            <person name="Vilgalys R."/>
            <person name="Dunand C."/>
            <person name="Henrissat B."/>
            <person name="Grigoriev I.V."/>
            <person name="Hibbett D."/>
            <person name="Nagy L.G."/>
            <person name="Martin F.M."/>
        </authorList>
    </citation>
    <scope>NUCLEOTIDE SEQUENCE</scope>
    <source>
        <strain evidence="7">UH-Tt-Lm1</strain>
    </source>
</reference>
<comment type="similarity">
    <text evidence="2">Belongs to the UPF0057 (PMP3) family.</text>
</comment>
<comment type="subcellular location">
    <subcellularLocation>
        <location evidence="1">Membrane</location>
    </subcellularLocation>
</comment>
<feature type="transmembrane region" description="Helical" evidence="6">
    <location>
        <begin position="21"/>
        <end position="39"/>
    </location>
</feature>
<name>A0A9P6HJL4_9AGAM</name>
<evidence type="ECO:0000256" key="3">
    <source>
        <dbReference type="ARBA" id="ARBA00022692"/>
    </source>
</evidence>
<evidence type="ECO:0000256" key="5">
    <source>
        <dbReference type="ARBA" id="ARBA00023136"/>
    </source>
</evidence>
<evidence type="ECO:0000256" key="4">
    <source>
        <dbReference type="ARBA" id="ARBA00022989"/>
    </source>
</evidence>
<evidence type="ECO:0000313" key="7">
    <source>
        <dbReference type="EMBL" id="KAF9788593.1"/>
    </source>
</evidence>